<dbReference type="EMBL" id="UGOD01000001">
    <property type="protein sequence ID" value="STX52665.1"/>
    <property type="molecule type" value="Genomic_DNA"/>
</dbReference>
<comment type="similarity">
    <text evidence="1">Belongs to the DprA/Smf family.</text>
</comment>
<organism evidence="4 5">
    <name type="scientific">Legionella busanensis</name>
    <dbReference type="NCBI Taxonomy" id="190655"/>
    <lineage>
        <taxon>Bacteria</taxon>
        <taxon>Pseudomonadati</taxon>
        <taxon>Pseudomonadota</taxon>
        <taxon>Gammaproteobacteria</taxon>
        <taxon>Legionellales</taxon>
        <taxon>Legionellaceae</taxon>
        <taxon>Legionella</taxon>
    </lineage>
</organism>
<keyword evidence="5" id="KW-1185">Reference proteome</keyword>
<dbReference type="OrthoDB" id="9785707at2"/>
<dbReference type="RefSeq" id="WP_115332197.1">
    <property type="nucleotide sequence ID" value="NZ_CAAAHP010000003.1"/>
</dbReference>
<sequence length="356" mass="38713">MNNRHYLIALNHMPNIGPRTIKKFLTRWPLLADMFALPQSQLEAAGIPTNLASAIKTFDLAKIELDLNWERATNHHLVTWEDEHYPTLLQQIYDAPPVLYTIGDLTCLKHLSVAIVGTRKPSITGAQTAWQFAFDLATKGISVVSGLALGIDAQAHQGCLAAGGKTIAVLGTGVDYIYPKSHIKLAQEIAIHGLLISEFPLKSQPTARHFPRRNRIISGLSLATLVVEAAIKSGSLITARLALEQNREVMAIPGSINNPQARGCHHLLQQGAKLVTSINDILSELGIKSVSSENKESSINLATHHKNLVKCLGFETATIDQIIQRSGLSIETVTCDLAELELQGIIKAVPGGYIRC</sequence>
<dbReference type="NCBIfam" id="TIGR00732">
    <property type="entry name" value="dprA"/>
    <property type="match status" value="1"/>
</dbReference>
<dbReference type="InterPro" id="IPR036388">
    <property type="entry name" value="WH-like_DNA-bd_sf"/>
</dbReference>
<dbReference type="Pfam" id="PF02481">
    <property type="entry name" value="DNA_processg_A"/>
    <property type="match status" value="1"/>
</dbReference>
<dbReference type="GO" id="GO:0009294">
    <property type="term" value="P:DNA-mediated transformation"/>
    <property type="evidence" value="ECO:0007669"/>
    <property type="project" value="InterPro"/>
</dbReference>
<evidence type="ECO:0000259" key="2">
    <source>
        <dbReference type="Pfam" id="PF02481"/>
    </source>
</evidence>
<feature type="domain" description="Smf/DprA SLOG" evidence="2">
    <location>
        <begin position="77"/>
        <end position="285"/>
    </location>
</feature>
<evidence type="ECO:0000313" key="5">
    <source>
        <dbReference type="Proteomes" id="UP000254794"/>
    </source>
</evidence>
<dbReference type="Proteomes" id="UP000254794">
    <property type="component" value="Unassembled WGS sequence"/>
</dbReference>
<evidence type="ECO:0000256" key="1">
    <source>
        <dbReference type="ARBA" id="ARBA00006525"/>
    </source>
</evidence>
<dbReference type="InterPro" id="IPR003488">
    <property type="entry name" value="DprA"/>
</dbReference>
<dbReference type="SUPFAM" id="SSF102405">
    <property type="entry name" value="MCP/YpsA-like"/>
    <property type="match status" value="1"/>
</dbReference>
<feature type="domain" description="DprA winged helix" evidence="3">
    <location>
        <begin position="298"/>
        <end position="352"/>
    </location>
</feature>
<accession>A0A378JN31</accession>
<dbReference type="InterPro" id="IPR041614">
    <property type="entry name" value="DprA_WH"/>
</dbReference>
<dbReference type="PANTHER" id="PTHR43022:SF1">
    <property type="entry name" value="PROTEIN SMF"/>
    <property type="match status" value="1"/>
</dbReference>
<proteinExistence type="inferred from homology"/>
<evidence type="ECO:0000313" key="4">
    <source>
        <dbReference type="EMBL" id="STX52665.1"/>
    </source>
</evidence>
<dbReference type="InterPro" id="IPR057666">
    <property type="entry name" value="DrpA_SLOG"/>
</dbReference>
<dbReference type="AlphaFoldDB" id="A0A378JN31"/>
<dbReference type="Gene3D" id="1.10.10.10">
    <property type="entry name" value="Winged helix-like DNA-binding domain superfamily/Winged helix DNA-binding domain"/>
    <property type="match status" value="1"/>
</dbReference>
<gene>
    <name evidence="4" type="primary">smf_2</name>
    <name evidence="4" type="ORF">NCTC13316_02787</name>
</gene>
<reference evidence="4 5" key="1">
    <citation type="submission" date="2018-06" db="EMBL/GenBank/DDBJ databases">
        <authorList>
            <consortium name="Pathogen Informatics"/>
            <person name="Doyle S."/>
        </authorList>
    </citation>
    <scope>NUCLEOTIDE SEQUENCE [LARGE SCALE GENOMIC DNA]</scope>
    <source>
        <strain evidence="4 5">NCTC13316</strain>
    </source>
</reference>
<protein>
    <submittedName>
        <fullName evidence="4">Protein smf</fullName>
    </submittedName>
</protein>
<evidence type="ECO:0000259" key="3">
    <source>
        <dbReference type="Pfam" id="PF17782"/>
    </source>
</evidence>
<dbReference type="Gene3D" id="3.40.50.450">
    <property type="match status" value="1"/>
</dbReference>
<dbReference type="PANTHER" id="PTHR43022">
    <property type="entry name" value="PROTEIN SMF"/>
    <property type="match status" value="1"/>
</dbReference>
<name>A0A378JN31_9GAMM</name>
<dbReference type="Pfam" id="PF17782">
    <property type="entry name" value="WHD_DprA"/>
    <property type="match status" value="1"/>
</dbReference>